<organism evidence="2 3">
    <name type="scientific">Methylosinus trichosporium (strain ATCC 35070 / NCIMB 11131 / UNIQEM 75 / OB3b)</name>
    <dbReference type="NCBI Taxonomy" id="595536"/>
    <lineage>
        <taxon>Bacteria</taxon>
        <taxon>Pseudomonadati</taxon>
        <taxon>Pseudomonadota</taxon>
        <taxon>Alphaproteobacteria</taxon>
        <taxon>Hyphomicrobiales</taxon>
        <taxon>Methylocystaceae</taxon>
        <taxon>Methylosinus</taxon>
    </lineage>
</organism>
<dbReference type="EMBL" id="CP023737">
    <property type="protein sequence ID" value="ATQ70326.1"/>
    <property type="molecule type" value="Genomic_DNA"/>
</dbReference>
<evidence type="ECO:0000313" key="3">
    <source>
        <dbReference type="Proteomes" id="UP000230709"/>
    </source>
</evidence>
<evidence type="ECO:0000259" key="1">
    <source>
        <dbReference type="PROSITE" id="PS51781"/>
    </source>
</evidence>
<proteinExistence type="predicted"/>
<dbReference type="Proteomes" id="UP000230709">
    <property type="component" value="Chromosome"/>
</dbReference>
<dbReference type="PROSITE" id="PS51781">
    <property type="entry name" value="SH3B"/>
    <property type="match status" value="1"/>
</dbReference>
<dbReference type="AlphaFoldDB" id="A0A2D2D5T0"/>
<dbReference type="Pfam" id="PF08239">
    <property type="entry name" value="SH3_3"/>
    <property type="match status" value="2"/>
</dbReference>
<dbReference type="PANTHER" id="PTHR34408:SF1">
    <property type="entry name" value="GLYCOSYL HYDROLASE FAMILY 19 DOMAIN-CONTAINING PROTEIN HI_1415"/>
    <property type="match status" value="1"/>
</dbReference>
<protein>
    <submittedName>
        <fullName evidence="2">Peptide-binding protein</fullName>
    </submittedName>
</protein>
<dbReference type="Gene3D" id="2.30.30.40">
    <property type="entry name" value="SH3 Domains"/>
    <property type="match status" value="2"/>
</dbReference>
<dbReference type="KEGG" id="mtw:CQW49_10325"/>
<dbReference type="PANTHER" id="PTHR34408">
    <property type="entry name" value="FAMILY PROTEIN, PUTATIVE-RELATED"/>
    <property type="match status" value="1"/>
</dbReference>
<evidence type="ECO:0000313" key="2">
    <source>
        <dbReference type="EMBL" id="ATQ70326.1"/>
    </source>
</evidence>
<feature type="domain" description="SH3b" evidence="1">
    <location>
        <begin position="46"/>
        <end position="112"/>
    </location>
</feature>
<gene>
    <name evidence="2" type="ORF">CQW49_10325</name>
</gene>
<dbReference type="SMART" id="SM00287">
    <property type="entry name" value="SH3b"/>
    <property type="match status" value="2"/>
</dbReference>
<keyword evidence="3" id="KW-1185">Reference proteome</keyword>
<reference evidence="3" key="1">
    <citation type="submission" date="2017-10" db="EMBL/GenBank/DDBJ databases">
        <title>Completed PacBio SMRT sequence of Methylosinus trichosporium OB3b reveals presence of a third large plasmid.</title>
        <authorList>
            <person name="Charles T.C."/>
            <person name="Lynch M.D.J."/>
            <person name="Heil J.R."/>
            <person name="Cheng J."/>
        </authorList>
    </citation>
    <scope>NUCLEOTIDE SEQUENCE [LARGE SCALE GENOMIC DNA]</scope>
    <source>
        <strain evidence="3">OB3b</strain>
    </source>
</reference>
<accession>A0A2D2D5T0</accession>
<name>A0A2D2D5T0_METT3</name>
<sequence length="187" mass="19790">MGVLGLPRSRRPISTISVKLKEIAMQIRPASPLVAALFCVVAAAAAAAPRIATDVSSMRSGPGARWPVIAQIPAGAKVQLDNCGPGWKRDWCQVHFKGKMGFVPANTLAPTSSSVVVAPLVTRDITAVRSGPGNKWKVIANIPPGRKVAASACQQGWTNGWCKVTYEGKSGYVDRGMLKRKGAVFAR</sequence>
<dbReference type="InterPro" id="IPR003646">
    <property type="entry name" value="SH3-like_bac-type"/>
</dbReference>
<dbReference type="STRING" id="595536.GCA_000178815_03097"/>
<dbReference type="InterPro" id="IPR052354">
    <property type="entry name" value="Cell_Wall_Dynamics_Protein"/>
</dbReference>